<dbReference type="STRING" id="471704.A0A151JMM5"/>
<dbReference type="InterPro" id="IPR012337">
    <property type="entry name" value="RNaseH-like_sf"/>
</dbReference>
<feature type="non-terminal residue" evidence="1">
    <location>
        <position position="1"/>
    </location>
</feature>
<dbReference type="SUPFAM" id="SSF53098">
    <property type="entry name" value="Ribonuclease H-like"/>
    <property type="match status" value="1"/>
</dbReference>
<protein>
    <recommendedName>
        <fullName evidence="3">HAT C-terminal dimerisation domain-containing protein</fullName>
    </recommendedName>
</protein>
<gene>
    <name evidence="1" type="ORF">ALC57_03030</name>
</gene>
<organism evidence="1 2">
    <name type="scientific">Trachymyrmex cornetzi</name>
    <dbReference type="NCBI Taxonomy" id="471704"/>
    <lineage>
        <taxon>Eukaryota</taxon>
        <taxon>Metazoa</taxon>
        <taxon>Ecdysozoa</taxon>
        <taxon>Arthropoda</taxon>
        <taxon>Hexapoda</taxon>
        <taxon>Insecta</taxon>
        <taxon>Pterygota</taxon>
        <taxon>Neoptera</taxon>
        <taxon>Endopterygota</taxon>
        <taxon>Hymenoptera</taxon>
        <taxon>Apocrita</taxon>
        <taxon>Aculeata</taxon>
        <taxon>Formicoidea</taxon>
        <taxon>Formicidae</taxon>
        <taxon>Myrmicinae</taxon>
        <taxon>Trachymyrmex</taxon>
    </lineage>
</organism>
<proteinExistence type="predicted"/>
<evidence type="ECO:0008006" key="3">
    <source>
        <dbReference type="Google" id="ProtNLM"/>
    </source>
</evidence>
<keyword evidence="2" id="KW-1185">Reference proteome</keyword>
<evidence type="ECO:0000313" key="1">
    <source>
        <dbReference type="EMBL" id="KYN27571.1"/>
    </source>
</evidence>
<name>A0A151JMM5_9HYME</name>
<evidence type="ECO:0000313" key="2">
    <source>
        <dbReference type="Proteomes" id="UP000078492"/>
    </source>
</evidence>
<dbReference type="AlphaFoldDB" id="A0A151JMM5"/>
<dbReference type="Proteomes" id="UP000078492">
    <property type="component" value="Unassembled WGS sequence"/>
</dbReference>
<dbReference type="EMBL" id="KQ978901">
    <property type="protein sequence ID" value="KYN27571.1"/>
    <property type="molecule type" value="Genomic_DNA"/>
</dbReference>
<accession>A0A151JMM5</accession>
<reference evidence="1 2" key="1">
    <citation type="submission" date="2015-09" db="EMBL/GenBank/DDBJ databases">
        <title>Trachymyrmex cornetzi WGS genome.</title>
        <authorList>
            <person name="Nygaard S."/>
            <person name="Hu H."/>
            <person name="Boomsma J."/>
            <person name="Zhang G."/>
        </authorList>
    </citation>
    <scope>NUCLEOTIDE SEQUENCE [LARGE SCALE GENOMIC DNA]</scope>
    <source>
        <strain evidence="1">Tcor2-1</strain>
        <tissue evidence="1">Whole body</tissue>
    </source>
</reference>
<sequence>LKSTEIEFLVEYVTVMGPIAKSLDFLQNEDICYLGYVIPTLLQIKKTLNSLSHLIYCTPLKNAILGITLFQLINNYNLIQKVFRQYNTILPPSAPVDRLFSAGGEILTSRRNRLSDTMFETLLMFKKRKK</sequence>